<gene>
    <name evidence="2" type="ORF">GKD88_05710</name>
    <name evidence="1" type="ORF">GKE08_03650</name>
</gene>
<name>A0A6N7S3K0_9FIRM</name>
<dbReference type="EMBL" id="WKPI01000006">
    <property type="protein sequence ID" value="MSC32612.1"/>
    <property type="molecule type" value="Genomic_DNA"/>
</dbReference>
<evidence type="ECO:0000313" key="1">
    <source>
        <dbReference type="EMBL" id="MSA88414.1"/>
    </source>
</evidence>
<dbReference type="OrthoDB" id="2988146at2"/>
<organism evidence="1 3">
    <name type="scientific">Holdemania massiliensis</name>
    <dbReference type="NCBI Taxonomy" id="1468449"/>
    <lineage>
        <taxon>Bacteria</taxon>
        <taxon>Bacillati</taxon>
        <taxon>Bacillota</taxon>
        <taxon>Erysipelotrichia</taxon>
        <taxon>Erysipelotrichales</taxon>
        <taxon>Erysipelotrichaceae</taxon>
        <taxon>Holdemania</taxon>
    </lineage>
</organism>
<sequence length="253" mass="29163">MASLQKYRIKLTTCSPLILSPREQNVITTTKEGKIQYLYPFYQYGEYDSTENPQYYIPGSSIKGAIGKSNIGSQRLLVDDIRLNSDFIEKRSLTKIQKIDIKNKGNKTIKDEVFFPMLKVEMLRSNVEVEGEMFCNGSLNEILERMDQESRNRIETWDQYQLKIISELFDQKDKRTQFEALIESPVKKLKALEEKIGKPAHLLFLGGFKGKILAGVKQLEAKNELIPVSFYIDKETSLPYGIVNIEIIEGEYK</sequence>
<proteinExistence type="predicted"/>
<dbReference type="Proteomes" id="UP000480929">
    <property type="component" value="Unassembled WGS sequence"/>
</dbReference>
<protein>
    <submittedName>
        <fullName evidence="1">Uncharacterized protein</fullName>
    </submittedName>
</protein>
<dbReference type="Proteomes" id="UP000433575">
    <property type="component" value="Unassembled WGS sequence"/>
</dbReference>
<accession>A0A6N7S3K0</accession>
<dbReference type="RefSeq" id="WP_154237984.1">
    <property type="nucleotide sequence ID" value="NZ_WKPI01000006.1"/>
</dbReference>
<evidence type="ECO:0000313" key="2">
    <source>
        <dbReference type="EMBL" id="MSC32612.1"/>
    </source>
</evidence>
<evidence type="ECO:0000313" key="3">
    <source>
        <dbReference type="Proteomes" id="UP000433575"/>
    </source>
</evidence>
<evidence type="ECO:0000313" key="4">
    <source>
        <dbReference type="Proteomes" id="UP000480929"/>
    </source>
</evidence>
<reference evidence="3 4" key="1">
    <citation type="journal article" date="2019" name="Nat. Med.">
        <title>A library of human gut bacterial isolates paired with longitudinal multiomics data enables mechanistic microbiome research.</title>
        <authorList>
            <person name="Poyet M."/>
            <person name="Groussin M."/>
            <person name="Gibbons S.M."/>
            <person name="Avila-Pacheco J."/>
            <person name="Jiang X."/>
            <person name="Kearney S.M."/>
            <person name="Perrotta A.R."/>
            <person name="Berdy B."/>
            <person name="Zhao S."/>
            <person name="Lieberman T.D."/>
            <person name="Swanson P.K."/>
            <person name="Smith M."/>
            <person name="Roesemann S."/>
            <person name="Alexander J.E."/>
            <person name="Rich S.A."/>
            <person name="Livny J."/>
            <person name="Vlamakis H."/>
            <person name="Clish C."/>
            <person name="Bullock K."/>
            <person name="Deik A."/>
            <person name="Scott J."/>
            <person name="Pierce K.A."/>
            <person name="Xavier R.J."/>
            <person name="Alm E.J."/>
        </authorList>
    </citation>
    <scope>NUCLEOTIDE SEQUENCE [LARGE SCALE GENOMIC DNA]</scope>
    <source>
        <strain evidence="1 3">BIOML-A4</strain>
        <strain evidence="2 4">BIOML-A5</strain>
    </source>
</reference>
<dbReference type="AlphaFoldDB" id="A0A6N7S3K0"/>
<dbReference type="EMBL" id="WKPJ01000003">
    <property type="protein sequence ID" value="MSA88414.1"/>
    <property type="molecule type" value="Genomic_DNA"/>
</dbReference>
<keyword evidence="4" id="KW-1185">Reference proteome</keyword>
<comment type="caution">
    <text evidence="1">The sequence shown here is derived from an EMBL/GenBank/DDBJ whole genome shotgun (WGS) entry which is preliminary data.</text>
</comment>